<gene>
    <name evidence="1" type="ordered locus">Mpet_0866</name>
</gene>
<name>E1RJB8_METP4</name>
<dbReference type="OrthoDB" id="112012at2157"/>
<protein>
    <submittedName>
        <fullName evidence="1">Uncharacterized protein</fullName>
    </submittedName>
</protein>
<proteinExistence type="predicted"/>
<dbReference type="STRING" id="679926.Mpet_0866"/>
<organism evidence="1 2">
    <name type="scientific">Methanolacinia petrolearia (strain DSM 11571 / OCM 486 / SEBR 4847)</name>
    <name type="common">Methanoplanus petrolearius</name>
    <dbReference type="NCBI Taxonomy" id="679926"/>
    <lineage>
        <taxon>Archaea</taxon>
        <taxon>Methanobacteriati</taxon>
        <taxon>Methanobacteriota</taxon>
        <taxon>Stenosarchaea group</taxon>
        <taxon>Methanomicrobia</taxon>
        <taxon>Methanomicrobiales</taxon>
        <taxon>Methanomicrobiaceae</taxon>
        <taxon>Methanolacinia</taxon>
    </lineage>
</organism>
<dbReference type="KEGG" id="mpi:Mpet_0866"/>
<reference evidence="1 2" key="1">
    <citation type="journal article" date="2010" name="Stand. Genomic Sci.">
        <title>Complete genome sequence of Methanoplanus petrolearius type strain (SEBR 4847).</title>
        <authorList>
            <person name="Brambilla E."/>
            <person name="Djao O.D."/>
            <person name="Daligault H."/>
            <person name="Lapidus A."/>
            <person name="Lucas S."/>
            <person name="Hammon N."/>
            <person name="Nolan M."/>
            <person name="Tice H."/>
            <person name="Cheng J.F."/>
            <person name="Han C."/>
            <person name="Tapia R."/>
            <person name="Goodwin L."/>
            <person name="Pitluck S."/>
            <person name="Liolios K."/>
            <person name="Ivanova N."/>
            <person name="Mavromatis K."/>
            <person name="Mikhailova N."/>
            <person name="Pati A."/>
            <person name="Chen A."/>
            <person name="Palaniappan K."/>
            <person name="Land M."/>
            <person name="Hauser L."/>
            <person name="Chang Y.J."/>
            <person name="Jeffries C.D."/>
            <person name="Rohde M."/>
            <person name="Spring S."/>
            <person name="Sikorski J."/>
            <person name="Goker M."/>
            <person name="Woyke T."/>
            <person name="Bristow J."/>
            <person name="Eisen J.A."/>
            <person name="Markowitz V."/>
            <person name="Hugenholtz P."/>
            <person name="Kyrpides N.C."/>
            <person name="Klenk H.P."/>
        </authorList>
    </citation>
    <scope>NUCLEOTIDE SEQUENCE [LARGE SCALE GENOMIC DNA]</scope>
    <source>
        <strain evidence="2">DSM 11571 / OCM 486 / SEBR 4847</strain>
    </source>
</reference>
<evidence type="ECO:0000313" key="2">
    <source>
        <dbReference type="Proteomes" id="UP000006565"/>
    </source>
</evidence>
<dbReference type="AlphaFoldDB" id="E1RJB8"/>
<dbReference type="HOGENOM" id="CLU_854216_0_0_2"/>
<keyword evidence="2" id="KW-1185">Reference proteome</keyword>
<evidence type="ECO:0000313" key="1">
    <source>
        <dbReference type="EMBL" id="ADN35636.1"/>
    </source>
</evidence>
<dbReference type="Proteomes" id="UP000006565">
    <property type="component" value="Chromosome"/>
</dbReference>
<dbReference type="GeneID" id="9743324"/>
<accession>E1RJB8</accession>
<sequence length="313" mass="35705" precursor="true">MVIPFPNRKLAAILILSAIAVSNFCLPVMADARIATSSQVFFEKNGEPYNDSVSFTVTCYGFTYTYTDPDFRKYLSGEYEKRAPGSDNQTEVFSYSATVDHYGDEIFEPFYLNYRVIDYCSLCGETGGIEFYIDNVSGTPGSNCSYRSLPVKYRYNDDVCHMPTEQYKSCMDEQNEQQAQERKLCDQYLEKFDKKKLYPADARTLEKSGVTMVITPEYDACQERADSIDLNCSCFLEDVSCRDITDPEGTPIQRDCSLFFEIPAYENGTIIGTTIGTDTEIPVIHAEPGIVYRNNFWIELWEKFVYPLLSKNS</sequence>
<dbReference type="RefSeq" id="WP_013328814.1">
    <property type="nucleotide sequence ID" value="NC_014507.1"/>
</dbReference>
<dbReference type="EMBL" id="CP002117">
    <property type="protein sequence ID" value="ADN35636.1"/>
    <property type="molecule type" value="Genomic_DNA"/>
</dbReference>